<dbReference type="eggNOG" id="COG2025">
    <property type="taxonomic scope" value="Bacteria"/>
</dbReference>
<feature type="binding site" evidence="3">
    <location>
        <begin position="271"/>
        <end position="278"/>
    </location>
    <ligand>
        <name>FAD</name>
        <dbReference type="ChEBI" id="CHEBI:57692"/>
    </ligand>
</feature>
<dbReference type="SUPFAM" id="SSF52467">
    <property type="entry name" value="DHS-like NAD/FAD-binding domain"/>
    <property type="match status" value="1"/>
</dbReference>
<dbReference type="Pfam" id="PF00766">
    <property type="entry name" value="ETF_alpha"/>
    <property type="match status" value="1"/>
</dbReference>
<dbReference type="HOGENOM" id="CLU_034178_0_1_0"/>
<feature type="domain" description="Electron transfer flavoprotein alpha/beta-subunit N-terminal" evidence="4">
    <location>
        <begin position="6"/>
        <end position="193"/>
    </location>
</feature>
<dbReference type="Proteomes" id="UP000000447">
    <property type="component" value="Chromosome"/>
</dbReference>
<feature type="binding site" evidence="3">
    <location>
        <position position="292"/>
    </location>
    <ligand>
        <name>FAD</name>
        <dbReference type="ChEBI" id="CHEBI:57692"/>
    </ligand>
</feature>
<gene>
    <name evidence="5" type="ordered locus">trd_0043</name>
</gene>
<keyword evidence="3" id="KW-0285">Flavoprotein</keyword>
<dbReference type="GO" id="GO:0009055">
    <property type="term" value="F:electron transfer activity"/>
    <property type="evidence" value="ECO:0007669"/>
    <property type="project" value="InterPro"/>
</dbReference>
<feature type="binding site" evidence="3">
    <location>
        <position position="215"/>
    </location>
    <ligand>
        <name>FAD</name>
        <dbReference type="ChEBI" id="CHEBI:57692"/>
    </ligand>
</feature>
<evidence type="ECO:0000313" key="5">
    <source>
        <dbReference type="EMBL" id="ACM05675.1"/>
    </source>
</evidence>
<dbReference type="InterPro" id="IPR033947">
    <property type="entry name" value="ETF_alpha_N"/>
</dbReference>
<evidence type="ECO:0000256" key="2">
    <source>
        <dbReference type="ARBA" id="ARBA00022982"/>
    </source>
</evidence>
<keyword evidence="6" id="KW-1185">Reference proteome</keyword>
<dbReference type="SMART" id="SM00893">
    <property type="entry name" value="ETF"/>
    <property type="match status" value="1"/>
</dbReference>
<dbReference type="GO" id="GO:0050660">
    <property type="term" value="F:flavin adenine dinucleotide binding"/>
    <property type="evidence" value="ECO:0007669"/>
    <property type="project" value="InterPro"/>
</dbReference>
<dbReference type="GO" id="GO:0033539">
    <property type="term" value="P:fatty acid beta-oxidation using acyl-CoA dehydrogenase"/>
    <property type="evidence" value="ECO:0007669"/>
    <property type="project" value="TreeGrafter"/>
</dbReference>
<protein>
    <submittedName>
        <fullName evidence="5">Electron transfer flavoprotein alpha subunit</fullName>
    </submittedName>
</protein>
<keyword evidence="2" id="KW-0813">Transport</keyword>
<dbReference type="InterPro" id="IPR014729">
    <property type="entry name" value="Rossmann-like_a/b/a_fold"/>
</dbReference>
<dbReference type="STRING" id="309801.trd_0043"/>
<organism evidence="5 6">
    <name type="scientific">Thermomicrobium roseum (strain ATCC 27502 / DSM 5159 / P-2)</name>
    <dbReference type="NCBI Taxonomy" id="309801"/>
    <lineage>
        <taxon>Bacteria</taxon>
        <taxon>Pseudomonadati</taxon>
        <taxon>Thermomicrobiota</taxon>
        <taxon>Thermomicrobia</taxon>
        <taxon>Thermomicrobiales</taxon>
        <taxon>Thermomicrobiaceae</taxon>
        <taxon>Thermomicrobium</taxon>
    </lineage>
</organism>
<evidence type="ECO:0000313" key="6">
    <source>
        <dbReference type="Proteomes" id="UP000000447"/>
    </source>
</evidence>
<dbReference type="PANTHER" id="PTHR43153:SF1">
    <property type="entry name" value="ELECTRON TRANSFER FLAVOPROTEIN SUBUNIT ALPHA, MITOCHONDRIAL"/>
    <property type="match status" value="1"/>
</dbReference>
<dbReference type="InterPro" id="IPR029035">
    <property type="entry name" value="DHS-like_NAD/FAD-binding_dom"/>
</dbReference>
<dbReference type="CDD" id="cd01715">
    <property type="entry name" value="ETF_alpha"/>
    <property type="match status" value="1"/>
</dbReference>
<keyword evidence="3" id="KW-0274">FAD</keyword>
<dbReference type="AlphaFoldDB" id="B9L261"/>
<dbReference type="Gene3D" id="3.40.50.1220">
    <property type="entry name" value="TPP-binding domain"/>
    <property type="match status" value="1"/>
</dbReference>
<accession>B9L261</accession>
<feature type="binding site" evidence="3">
    <location>
        <begin position="240"/>
        <end position="241"/>
    </location>
    <ligand>
        <name>FAD</name>
        <dbReference type="ChEBI" id="CHEBI:57692"/>
    </ligand>
</feature>
<dbReference type="PANTHER" id="PTHR43153">
    <property type="entry name" value="ELECTRON TRANSFER FLAVOPROTEIN ALPHA"/>
    <property type="match status" value="1"/>
</dbReference>
<dbReference type="PIRSF" id="PIRSF000089">
    <property type="entry name" value="Electra_flavoP_a"/>
    <property type="match status" value="1"/>
</dbReference>
<dbReference type="InterPro" id="IPR014730">
    <property type="entry name" value="ETF_a/b_N"/>
</dbReference>
<dbReference type="KEGG" id="tro:trd_0043"/>
<sequence length="330" mass="34409">MAGGGLLVVVETAQGVARPAALELFGAASRASAALGPVTALVVGHGVSGAAEQVARLGVARVLVVDEPAFAEPVAERLARAVQVAWEQVEPALVLVPGTTLGRDTAALVAAERRVPHLVDIVALEVTPEAFVATRPVYQSKLVTTVRAGRERAAVVTVRSGAFRPPEPGEAGATIEPLAVGLEERQQRVRVTRMVDKPRGQVDLESAPVVVVGGRGIGGPEGFAQLAELAELLGGALGCTRAVSDLGWRPHYEQIGQTGKQVRPKLYLGVGVSGAVQHTVAMQGSETIVVINRDPNAPLVKMADLAVIGDWSEIVPRLIARLRERRGNGA</sequence>
<feature type="binding site" evidence="3">
    <location>
        <begin position="254"/>
        <end position="258"/>
    </location>
    <ligand>
        <name>FAD</name>
        <dbReference type="ChEBI" id="CHEBI:57692"/>
    </ligand>
</feature>
<dbReference type="Gene3D" id="3.40.50.620">
    <property type="entry name" value="HUPs"/>
    <property type="match status" value="1"/>
</dbReference>
<name>B9L261_THERP</name>
<keyword evidence="2" id="KW-0249">Electron transport</keyword>
<reference evidence="5 6" key="1">
    <citation type="journal article" date="2009" name="PLoS ONE">
        <title>Complete genome sequence of the aerobic CO-oxidizing thermophile Thermomicrobium roseum.</title>
        <authorList>
            <person name="Wu D."/>
            <person name="Raymond J."/>
            <person name="Wu M."/>
            <person name="Chatterji S."/>
            <person name="Ren Q."/>
            <person name="Graham J.E."/>
            <person name="Bryant D.A."/>
            <person name="Robb F."/>
            <person name="Colman A."/>
            <person name="Tallon L.J."/>
            <person name="Badger J.H."/>
            <person name="Madupu R."/>
            <person name="Ward N.L."/>
            <person name="Eisen J.A."/>
        </authorList>
    </citation>
    <scope>NUCLEOTIDE SEQUENCE [LARGE SCALE GENOMIC DNA]</scope>
    <source>
        <strain evidence="6">ATCC 27502 / DSM 5159 / P-2</strain>
    </source>
</reference>
<evidence type="ECO:0000256" key="1">
    <source>
        <dbReference type="ARBA" id="ARBA00005817"/>
    </source>
</evidence>
<dbReference type="InterPro" id="IPR014731">
    <property type="entry name" value="ETF_asu_C"/>
</dbReference>
<dbReference type="OrthoDB" id="9770286at2"/>
<dbReference type="Pfam" id="PF01012">
    <property type="entry name" value="ETF"/>
    <property type="match status" value="1"/>
</dbReference>
<dbReference type="EMBL" id="CP001275">
    <property type="protein sequence ID" value="ACM05675.1"/>
    <property type="molecule type" value="Genomic_DNA"/>
</dbReference>
<evidence type="ECO:0000256" key="3">
    <source>
        <dbReference type="PIRSR" id="PIRSR000089-1"/>
    </source>
</evidence>
<dbReference type="RefSeq" id="WP_012641457.1">
    <property type="nucleotide sequence ID" value="NC_011959.1"/>
</dbReference>
<proteinExistence type="inferred from homology"/>
<dbReference type="InterPro" id="IPR001308">
    <property type="entry name" value="ETF_a/FixB"/>
</dbReference>
<evidence type="ECO:0000259" key="4">
    <source>
        <dbReference type="SMART" id="SM00893"/>
    </source>
</evidence>
<comment type="cofactor">
    <cofactor evidence="3">
        <name>FAD</name>
        <dbReference type="ChEBI" id="CHEBI:57692"/>
    </cofactor>
    <text evidence="3">Binds 1 FAD per dimer.</text>
</comment>
<dbReference type="SUPFAM" id="SSF52402">
    <property type="entry name" value="Adenine nucleotide alpha hydrolases-like"/>
    <property type="match status" value="1"/>
</dbReference>
<comment type="similarity">
    <text evidence="1">Belongs to the ETF alpha-subunit/FixB family.</text>
</comment>